<dbReference type="AlphaFoldDB" id="A0A3N4HRU7"/>
<accession>A0A3N4HRU7</accession>
<gene>
    <name evidence="2" type="ORF">BJ508DRAFT_16745</name>
</gene>
<dbReference type="EMBL" id="ML119758">
    <property type="protein sequence ID" value="RPA75716.1"/>
    <property type="molecule type" value="Genomic_DNA"/>
</dbReference>
<feature type="region of interest" description="Disordered" evidence="1">
    <location>
        <begin position="122"/>
        <end position="146"/>
    </location>
</feature>
<feature type="compositionally biased region" description="Acidic residues" evidence="1">
    <location>
        <begin position="136"/>
        <end position="146"/>
    </location>
</feature>
<evidence type="ECO:0000313" key="3">
    <source>
        <dbReference type="Proteomes" id="UP000275078"/>
    </source>
</evidence>
<sequence length="146" mass="16557">MRRLRCAVGIWSIRSLELAPTAKSPDRFVSSLARFNQPFCFLLRHARVVSRPRWPKADETMASSVVGSWRPLLKASVLCCVRKGSWVASEAFEMAVGACRHPFLDPWTLEVHWDGTRSKMNIGREPGHLEGREEESMSVELSELDC</sequence>
<evidence type="ECO:0000256" key="1">
    <source>
        <dbReference type="SAM" id="MobiDB-lite"/>
    </source>
</evidence>
<dbReference type="Proteomes" id="UP000275078">
    <property type="component" value="Unassembled WGS sequence"/>
</dbReference>
<organism evidence="2 3">
    <name type="scientific">Ascobolus immersus RN42</name>
    <dbReference type="NCBI Taxonomy" id="1160509"/>
    <lineage>
        <taxon>Eukaryota</taxon>
        <taxon>Fungi</taxon>
        <taxon>Dikarya</taxon>
        <taxon>Ascomycota</taxon>
        <taxon>Pezizomycotina</taxon>
        <taxon>Pezizomycetes</taxon>
        <taxon>Pezizales</taxon>
        <taxon>Ascobolaceae</taxon>
        <taxon>Ascobolus</taxon>
    </lineage>
</organism>
<proteinExistence type="predicted"/>
<keyword evidence="3" id="KW-1185">Reference proteome</keyword>
<protein>
    <submittedName>
        <fullName evidence="2">Uncharacterized protein</fullName>
    </submittedName>
</protein>
<name>A0A3N4HRU7_ASCIM</name>
<feature type="compositionally biased region" description="Basic and acidic residues" evidence="1">
    <location>
        <begin position="125"/>
        <end position="135"/>
    </location>
</feature>
<evidence type="ECO:0000313" key="2">
    <source>
        <dbReference type="EMBL" id="RPA75716.1"/>
    </source>
</evidence>
<reference evidence="2 3" key="1">
    <citation type="journal article" date="2018" name="Nat. Ecol. Evol.">
        <title>Pezizomycetes genomes reveal the molecular basis of ectomycorrhizal truffle lifestyle.</title>
        <authorList>
            <person name="Murat C."/>
            <person name="Payen T."/>
            <person name="Noel B."/>
            <person name="Kuo A."/>
            <person name="Morin E."/>
            <person name="Chen J."/>
            <person name="Kohler A."/>
            <person name="Krizsan K."/>
            <person name="Balestrini R."/>
            <person name="Da Silva C."/>
            <person name="Montanini B."/>
            <person name="Hainaut M."/>
            <person name="Levati E."/>
            <person name="Barry K.W."/>
            <person name="Belfiori B."/>
            <person name="Cichocki N."/>
            <person name="Clum A."/>
            <person name="Dockter R.B."/>
            <person name="Fauchery L."/>
            <person name="Guy J."/>
            <person name="Iotti M."/>
            <person name="Le Tacon F."/>
            <person name="Lindquist E.A."/>
            <person name="Lipzen A."/>
            <person name="Malagnac F."/>
            <person name="Mello A."/>
            <person name="Molinier V."/>
            <person name="Miyauchi S."/>
            <person name="Poulain J."/>
            <person name="Riccioni C."/>
            <person name="Rubini A."/>
            <person name="Sitrit Y."/>
            <person name="Splivallo R."/>
            <person name="Traeger S."/>
            <person name="Wang M."/>
            <person name="Zifcakova L."/>
            <person name="Wipf D."/>
            <person name="Zambonelli A."/>
            <person name="Paolocci F."/>
            <person name="Nowrousian M."/>
            <person name="Ottonello S."/>
            <person name="Baldrian P."/>
            <person name="Spatafora J.W."/>
            <person name="Henrissat B."/>
            <person name="Nagy L.G."/>
            <person name="Aury J.M."/>
            <person name="Wincker P."/>
            <person name="Grigoriev I.V."/>
            <person name="Bonfante P."/>
            <person name="Martin F.M."/>
        </authorList>
    </citation>
    <scope>NUCLEOTIDE SEQUENCE [LARGE SCALE GENOMIC DNA]</scope>
    <source>
        <strain evidence="2 3">RN42</strain>
    </source>
</reference>